<reference evidence="2 3" key="1">
    <citation type="submission" date="2014-04" db="EMBL/GenBank/DDBJ databases">
        <title>Evolutionary Origins and Diversification of the Mycorrhizal Mutualists.</title>
        <authorList>
            <consortium name="DOE Joint Genome Institute"/>
            <consortium name="Mycorrhizal Genomics Consortium"/>
            <person name="Kohler A."/>
            <person name="Kuo A."/>
            <person name="Nagy L.G."/>
            <person name="Floudas D."/>
            <person name="Copeland A."/>
            <person name="Barry K.W."/>
            <person name="Cichocki N."/>
            <person name="Veneault-Fourrey C."/>
            <person name="LaButti K."/>
            <person name="Lindquist E.A."/>
            <person name="Lipzen A."/>
            <person name="Lundell T."/>
            <person name="Morin E."/>
            <person name="Murat C."/>
            <person name="Riley R."/>
            <person name="Ohm R."/>
            <person name="Sun H."/>
            <person name="Tunlid A."/>
            <person name="Henrissat B."/>
            <person name="Grigoriev I.V."/>
            <person name="Hibbett D.S."/>
            <person name="Martin F."/>
        </authorList>
    </citation>
    <scope>NUCLEOTIDE SEQUENCE [LARGE SCALE GENOMIC DNA]</scope>
    <source>
        <strain evidence="2 3">FD-317 M1</strain>
    </source>
</reference>
<dbReference type="AlphaFoldDB" id="A0A0D0BNQ9"/>
<organism evidence="2 3">
    <name type="scientific">Collybiopsis luxurians FD-317 M1</name>
    <dbReference type="NCBI Taxonomy" id="944289"/>
    <lineage>
        <taxon>Eukaryota</taxon>
        <taxon>Fungi</taxon>
        <taxon>Dikarya</taxon>
        <taxon>Basidiomycota</taxon>
        <taxon>Agaricomycotina</taxon>
        <taxon>Agaricomycetes</taxon>
        <taxon>Agaricomycetidae</taxon>
        <taxon>Agaricales</taxon>
        <taxon>Marasmiineae</taxon>
        <taxon>Omphalotaceae</taxon>
        <taxon>Collybiopsis</taxon>
        <taxon>Collybiopsis luxurians</taxon>
    </lineage>
</organism>
<sequence>MYTIYIPACRARDNPPAWFSPTPLESENQKNGSCLAPCPIYLEGISCGLIISLTFLTVYLFFGGFFLAFYSEFLNLFFASSVFWLDLPGVFQLALIHFFLNQLYPQLVVPFSFSSVDASPTSADRVVLAVLLRILRHAPAYFIITSVHPIHRRLNRICDNVSVSFVHSQCTLVYIYFFVSFPFFFFCIIFPSPFLVIVLFFEQVYFHE</sequence>
<name>A0A0D0BNQ9_9AGAR</name>
<evidence type="ECO:0000256" key="1">
    <source>
        <dbReference type="SAM" id="Phobius"/>
    </source>
</evidence>
<feature type="transmembrane region" description="Helical" evidence="1">
    <location>
        <begin position="82"/>
        <end position="100"/>
    </location>
</feature>
<accession>A0A0D0BNQ9</accession>
<feature type="transmembrane region" description="Helical" evidence="1">
    <location>
        <begin position="49"/>
        <end position="70"/>
    </location>
</feature>
<feature type="transmembrane region" description="Helical" evidence="1">
    <location>
        <begin position="173"/>
        <end position="201"/>
    </location>
</feature>
<dbReference type="EMBL" id="KN834796">
    <property type="protein sequence ID" value="KIK56636.1"/>
    <property type="molecule type" value="Genomic_DNA"/>
</dbReference>
<protein>
    <submittedName>
        <fullName evidence="2">Uncharacterized protein</fullName>
    </submittedName>
</protein>
<keyword evidence="1" id="KW-1133">Transmembrane helix</keyword>
<keyword evidence="1" id="KW-0812">Transmembrane</keyword>
<proteinExistence type="predicted"/>
<evidence type="ECO:0000313" key="2">
    <source>
        <dbReference type="EMBL" id="KIK56636.1"/>
    </source>
</evidence>
<dbReference type="HOGENOM" id="CLU_1321026_0_0_1"/>
<gene>
    <name evidence="2" type="ORF">GYMLUDRAFT_779806</name>
</gene>
<keyword evidence="1" id="KW-0472">Membrane</keyword>
<keyword evidence="3" id="KW-1185">Reference proteome</keyword>
<dbReference type="Proteomes" id="UP000053593">
    <property type="component" value="Unassembled WGS sequence"/>
</dbReference>
<evidence type="ECO:0000313" key="3">
    <source>
        <dbReference type="Proteomes" id="UP000053593"/>
    </source>
</evidence>